<dbReference type="AlphaFoldDB" id="A1C8A0"/>
<name>A1C8A0_ASPCL</name>
<dbReference type="Proteomes" id="UP000006701">
    <property type="component" value="Unassembled WGS sequence"/>
</dbReference>
<evidence type="ECO:0000313" key="2">
    <source>
        <dbReference type="Proteomes" id="UP000006701"/>
    </source>
</evidence>
<dbReference type="RefSeq" id="XP_001276047.1">
    <property type="nucleotide sequence ID" value="XM_001276046.1"/>
</dbReference>
<dbReference type="OrthoDB" id="4505337at2759"/>
<dbReference type="eggNOG" id="ENOG502RPQT">
    <property type="taxonomic scope" value="Eukaryota"/>
</dbReference>
<sequence>MEVLQQTINDNPSLDVKQALEEQLRGMPDLERLELLTEILTAGSTMNQRFAELIYAAWTHICGNNLWSFKYDSLEQYRQLVSYRDTISPIIARFKRSDRAKASSIGLIERNWKVPIVHVLPREMIPDSWSKHLLFLLGVLSRKKGREEAAMLLAASVKNRPHQSRHQNSLIASDVQRVLDDLAAREGMYHSGSVARSFVPDMTRPLWMGLIRWAESISWSNLCLIHLQRLASYEFGPQVKDWSREEIVARLEQLLLDDLTSVDQPILLSE</sequence>
<reference evidence="1 2" key="1">
    <citation type="journal article" date="2008" name="PLoS Genet.">
        <title>Genomic islands in the pathogenic filamentous fungus Aspergillus fumigatus.</title>
        <authorList>
            <person name="Fedorova N.D."/>
            <person name="Khaldi N."/>
            <person name="Joardar V.S."/>
            <person name="Maiti R."/>
            <person name="Amedeo P."/>
            <person name="Anderson M.J."/>
            <person name="Crabtree J."/>
            <person name="Silva J.C."/>
            <person name="Badger J.H."/>
            <person name="Albarraq A."/>
            <person name="Angiuoli S."/>
            <person name="Bussey H."/>
            <person name="Bowyer P."/>
            <person name="Cotty P.J."/>
            <person name="Dyer P.S."/>
            <person name="Egan A."/>
            <person name="Galens K."/>
            <person name="Fraser-Liggett C.M."/>
            <person name="Haas B.J."/>
            <person name="Inman J.M."/>
            <person name="Kent R."/>
            <person name="Lemieux S."/>
            <person name="Malavazi I."/>
            <person name="Orvis J."/>
            <person name="Roemer T."/>
            <person name="Ronning C.M."/>
            <person name="Sundaram J.P."/>
            <person name="Sutton G."/>
            <person name="Turner G."/>
            <person name="Venter J.C."/>
            <person name="White O.R."/>
            <person name="Whitty B.R."/>
            <person name="Youngman P."/>
            <person name="Wolfe K.H."/>
            <person name="Goldman G.H."/>
            <person name="Wortman J.R."/>
            <person name="Jiang B."/>
            <person name="Denning D.W."/>
            <person name="Nierman W.C."/>
        </authorList>
    </citation>
    <scope>NUCLEOTIDE SEQUENCE [LARGE SCALE GENOMIC DNA]</scope>
    <source>
        <strain evidence="2">ATCC 1007 / CBS 513.65 / DSM 816 / NCTC 3887 / NRRL 1</strain>
    </source>
</reference>
<dbReference type="VEuPathDB" id="FungiDB:ACLA_076620"/>
<dbReference type="KEGG" id="act:ACLA_076620"/>
<dbReference type="GeneID" id="4708196"/>
<gene>
    <name evidence="1" type="ORF">ACLA_076620</name>
</gene>
<keyword evidence="2" id="KW-1185">Reference proteome</keyword>
<organism evidence="1 2">
    <name type="scientific">Aspergillus clavatus (strain ATCC 1007 / CBS 513.65 / DSM 816 / NCTC 3887 / NRRL 1 / QM 1276 / 107)</name>
    <dbReference type="NCBI Taxonomy" id="344612"/>
    <lineage>
        <taxon>Eukaryota</taxon>
        <taxon>Fungi</taxon>
        <taxon>Dikarya</taxon>
        <taxon>Ascomycota</taxon>
        <taxon>Pezizomycotina</taxon>
        <taxon>Eurotiomycetes</taxon>
        <taxon>Eurotiomycetidae</taxon>
        <taxon>Eurotiales</taxon>
        <taxon>Aspergillaceae</taxon>
        <taxon>Aspergillus</taxon>
        <taxon>Aspergillus subgen. Fumigati</taxon>
    </lineage>
</organism>
<accession>A1C8A0</accession>
<dbReference type="OMA" id="CECSAIC"/>
<protein>
    <submittedName>
        <fullName evidence="1">Uncharacterized protein</fullName>
    </submittedName>
</protein>
<dbReference type="EMBL" id="DS027045">
    <property type="protein sequence ID" value="EAW14621.1"/>
    <property type="molecule type" value="Genomic_DNA"/>
</dbReference>
<proteinExistence type="predicted"/>
<evidence type="ECO:0000313" key="1">
    <source>
        <dbReference type="EMBL" id="EAW14621.1"/>
    </source>
</evidence>
<dbReference type="HOGENOM" id="CLU_1030468_0_0_1"/>